<dbReference type="STRING" id="1120918.SAMN05216249_102108"/>
<keyword evidence="3" id="KW-1185">Reference proteome</keyword>
<dbReference type="Proteomes" id="UP000198838">
    <property type="component" value="Unassembled WGS sequence"/>
</dbReference>
<proteinExistence type="predicted"/>
<dbReference type="EMBL" id="FOJY01000002">
    <property type="protein sequence ID" value="SFA77957.1"/>
    <property type="molecule type" value="Genomic_DNA"/>
</dbReference>
<evidence type="ECO:0000256" key="1">
    <source>
        <dbReference type="SAM" id="MobiDB-lite"/>
    </source>
</evidence>
<feature type="region of interest" description="Disordered" evidence="1">
    <location>
        <begin position="287"/>
        <end position="306"/>
    </location>
</feature>
<dbReference type="RefSeq" id="WP_092870127.1">
    <property type="nucleotide sequence ID" value="NZ_FOJY01000002.1"/>
</dbReference>
<evidence type="ECO:0000313" key="3">
    <source>
        <dbReference type="Proteomes" id="UP000198838"/>
    </source>
</evidence>
<reference evidence="2 3" key="1">
    <citation type="submission" date="2016-10" db="EMBL/GenBank/DDBJ databases">
        <authorList>
            <person name="de Groot N.N."/>
        </authorList>
    </citation>
    <scope>NUCLEOTIDE SEQUENCE [LARGE SCALE GENOMIC DNA]</scope>
    <source>
        <strain evidence="2 3">DSM 5522</strain>
    </source>
</reference>
<feature type="region of interest" description="Disordered" evidence="1">
    <location>
        <begin position="1"/>
        <end position="26"/>
    </location>
</feature>
<dbReference type="AlphaFoldDB" id="A0A1I0VPL8"/>
<gene>
    <name evidence="2" type="ORF">SAMN05216249_102108</name>
</gene>
<organism evidence="2 3">
    <name type="scientific">Acetitomaculum ruminis DSM 5522</name>
    <dbReference type="NCBI Taxonomy" id="1120918"/>
    <lineage>
        <taxon>Bacteria</taxon>
        <taxon>Bacillati</taxon>
        <taxon>Bacillota</taxon>
        <taxon>Clostridia</taxon>
        <taxon>Lachnospirales</taxon>
        <taxon>Lachnospiraceae</taxon>
        <taxon>Acetitomaculum</taxon>
    </lineage>
</organism>
<evidence type="ECO:0008006" key="4">
    <source>
        <dbReference type="Google" id="ProtNLM"/>
    </source>
</evidence>
<dbReference type="OrthoDB" id="1938931at2"/>
<feature type="region of interest" description="Disordered" evidence="1">
    <location>
        <begin position="247"/>
        <end position="271"/>
    </location>
</feature>
<accession>A0A1I0VPL8</accession>
<evidence type="ECO:0000313" key="2">
    <source>
        <dbReference type="EMBL" id="SFA77957.1"/>
    </source>
</evidence>
<protein>
    <recommendedName>
        <fullName evidence="4">Hook-length control protein FliK</fullName>
    </recommendedName>
</protein>
<feature type="compositionally biased region" description="Polar residues" evidence="1">
    <location>
        <begin position="247"/>
        <end position="260"/>
    </location>
</feature>
<name>A0A1I0VPL8_9FIRM</name>
<sequence>MLISGNGINTSMNDTSSGNITTTPKGTVVGTSATDNIASEGFKPGNIFEAVVKGMENNKVFLSLENGQVLTARLLDSDVSFSKGQNVSFLVKSNDGEQIAIKPVVMDLANNPAINKALTAAALPATAENLNMIKVMMDENMPVNKQGLMEMRKLLLQNPDTDTGTIVALKKNNIPITKDNINQFQNYKNNEAFLSKDIDRTIQNVKELFTNRTVFSEEKTLTGSNEDVLQENTKAFQELPKANPQELNETKTGVDTSKPVSNPVIGGENNEEVPEFRPLIPEEVQSTDDENTISSQVKDVKTGKEALQTSTDLPDIENTVGFDEETNVQTQGIKKDNTDIINNQNKMIENSQLTEKVLNSIKKDLEANNLNIKLDNNAENSIKELINNNSTEYLKSSKENVSSIIEIVTKSTKEENVNNILNNSEKADLSAKMKLAGVDSETIKNLLSKEGIDDHSLLKAIKLTLNKESTDLKGEIFKDLLLNDKSFNKIVQKGLFNKWTLEPRETAIKENVKEIFEILKRDMQEISQMASKFQNTSDSLVLAAKSVQNNVEFLNNVNYMLSYIQIPLKMSNKSAHGDLYVYSNKKSIENENGTVSAFLHLSMEKLGVVDCSLKLYKNKLDTIFSIEDEISLNLFKKNIEKLEKGLRNAGYSCDISFKDLDEHPNLAKEIMGNSGENDYKRYSFDVLA</sequence>